<evidence type="ECO:0000256" key="7">
    <source>
        <dbReference type="ARBA" id="ARBA00022989"/>
    </source>
</evidence>
<name>A0A1G7QJS2_9GAMM</name>
<keyword evidence="6" id="KW-0735">Signal-anchor</keyword>
<comment type="similarity">
    <text evidence="3">Belongs to the COX11/CtaG family.</text>
</comment>
<dbReference type="GO" id="GO:0005886">
    <property type="term" value="C:plasma membrane"/>
    <property type="evidence" value="ECO:0007669"/>
    <property type="project" value="UniProtKB-SubCell"/>
</dbReference>
<evidence type="ECO:0000256" key="5">
    <source>
        <dbReference type="ARBA" id="ARBA00022692"/>
    </source>
</evidence>
<evidence type="ECO:0000256" key="9">
    <source>
        <dbReference type="ARBA" id="ARBA00023136"/>
    </source>
</evidence>
<keyword evidence="12" id="KW-1185">Reference proteome</keyword>
<accession>A0A1G7QJS2</accession>
<dbReference type="Proteomes" id="UP000198641">
    <property type="component" value="Unassembled WGS sequence"/>
</dbReference>
<reference evidence="11 12" key="1">
    <citation type="submission" date="2016-10" db="EMBL/GenBank/DDBJ databases">
        <authorList>
            <person name="de Groot N.N."/>
        </authorList>
    </citation>
    <scope>NUCLEOTIDE SEQUENCE [LARGE SCALE GENOMIC DNA]</scope>
    <source>
        <strain evidence="11 12">BH539</strain>
    </source>
</reference>
<dbReference type="GO" id="GO:0005507">
    <property type="term" value="F:copper ion binding"/>
    <property type="evidence" value="ECO:0007669"/>
    <property type="project" value="InterPro"/>
</dbReference>
<evidence type="ECO:0000256" key="4">
    <source>
        <dbReference type="ARBA" id="ARBA00015384"/>
    </source>
</evidence>
<dbReference type="InterPro" id="IPR023471">
    <property type="entry name" value="CtaG/Cox11_dom_sf"/>
</dbReference>
<keyword evidence="9 10" id="KW-0472">Membrane</keyword>
<dbReference type="SUPFAM" id="SSF110111">
    <property type="entry name" value="Ctag/Cox11"/>
    <property type="match status" value="1"/>
</dbReference>
<evidence type="ECO:0000256" key="10">
    <source>
        <dbReference type="SAM" id="Phobius"/>
    </source>
</evidence>
<dbReference type="PIRSF" id="PIRSF005413">
    <property type="entry name" value="COX11"/>
    <property type="match status" value="1"/>
</dbReference>
<dbReference type="EMBL" id="FNCI01000003">
    <property type="protein sequence ID" value="SDF98735.1"/>
    <property type="molecule type" value="Genomic_DNA"/>
</dbReference>
<keyword evidence="8" id="KW-0186">Copper</keyword>
<evidence type="ECO:0000256" key="6">
    <source>
        <dbReference type="ARBA" id="ARBA00022968"/>
    </source>
</evidence>
<dbReference type="RefSeq" id="WP_092524159.1">
    <property type="nucleotide sequence ID" value="NZ_FNCI01000003.1"/>
</dbReference>
<evidence type="ECO:0000256" key="2">
    <source>
        <dbReference type="ARBA" id="ARBA00004382"/>
    </source>
</evidence>
<evidence type="ECO:0000313" key="12">
    <source>
        <dbReference type="Proteomes" id="UP000198641"/>
    </source>
</evidence>
<dbReference type="NCBIfam" id="NF003465">
    <property type="entry name" value="PRK05089.1"/>
    <property type="match status" value="1"/>
</dbReference>
<dbReference type="InterPro" id="IPR007533">
    <property type="entry name" value="Cyt_c_oxidase_assmbl_CtaG"/>
</dbReference>
<keyword evidence="7 10" id="KW-1133">Transmembrane helix</keyword>
<evidence type="ECO:0000313" key="11">
    <source>
        <dbReference type="EMBL" id="SDF98735.1"/>
    </source>
</evidence>
<organism evidence="11 12">
    <name type="scientific">Onishia taeanensis</name>
    <dbReference type="NCBI Taxonomy" id="284577"/>
    <lineage>
        <taxon>Bacteria</taxon>
        <taxon>Pseudomonadati</taxon>
        <taxon>Pseudomonadota</taxon>
        <taxon>Gammaproteobacteria</taxon>
        <taxon>Oceanospirillales</taxon>
        <taxon>Halomonadaceae</taxon>
        <taxon>Onishia</taxon>
    </lineage>
</organism>
<dbReference type="STRING" id="284577.SAMN05216571_103296"/>
<dbReference type="OrthoDB" id="9804841at2"/>
<evidence type="ECO:0000256" key="8">
    <source>
        <dbReference type="ARBA" id="ARBA00023008"/>
    </source>
</evidence>
<keyword evidence="5 10" id="KW-0812">Transmembrane</keyword>
<dbReference type="PANTHER" id="PTHR21320">
    <property type="entry name" value="CYTOCHROME C OXIDASE ASSEMBLY PROTEIN COX11-RELATED"/>
    <property type="match status" value="1"/>
</dbReference>
<dbReference type="AlphaFoldDB" id="A0A1G7QJS2"/>
<comment type="subcellular location">
    <subcellularLocation>
        <location evidence="2">Cell inner membrane</location>
        <topology evidence="2">Single-pass type II membrane protein</topology>
        <orientation evidence="2">Periplasmic side</orientation>
    </subcellularLocation>
</comment>
<dbReference type="Gene3D" id="2.60.370.10">
    <property type="entry name" value="Ctag/Cox11"/>
    <property type="match status" value="1"/>
</dbReference>
<evidence type="ECO:0000256" key="3">
    <source>
        <dbReference type="ARBA" id="ARBA00009620"/>
    </source>
</evidence>
<gene>
    <name evidence="11" type="ORF">SAMN05216571_103296</name>
</gene>
<sequence length="198" mass="21809">MTGVQRTVTRTLVVLLAMFVFAFALVPLYDAFCRVTGINGKVENTAQALIRDSIDESRVITVQFITRGSAGLPWKLEVLNRQVRVHPGAATEVHFAFTNHGKEAGWGRAVPSVSPSEASLYMRKVTCFCFQEQRLDAGERYEAPLVFQLTRDLPDDIQTVTLVYTLYPVDDKTLAAKALANEARIIAVPRIAVPGGEA</sequence>
<proteinExistence type="inferred from homology"/>
<dbReference type="Pfam" id="PF04442">
    <property type="entry name" value="CtaG_Cox11"/>
    <property type="match status" value="1"/>
</dbReference>
<dbReference type="PANTHER" id="PTHR21320:SF3">
    <property type="entry name" value="CYTOCHROME C OXIDASE ASSEMBLY PROTEIN COX11, MITOCHONDRIAL-RELATED"/>
    <property type="match status" value="1"/>
</dbReference>
<evidence type="ECO:0000256" key="1">
    <source>
        <dbReference type="ARBA" id="ARBA00004007"/>
    </source>
</evidence>
<comment type="function">
    <text evidence="1">Exerts its effect at some terminal stage of cytochrome c oxidase synthesis, probably by being involved in the insertion of the copper B into subunit I.</text>
</comment>
<protein>
    <recommendedName>
        <fullName evidence="4">Cytochrome c oxidase assembly protein CtaG</fullName>
    </recommendedName>
</protein>
<feature type="transmembrane region" description="Helical" evidence="10">
    <location>
        <begin position="12"/>
        <end position="29"/>
    </location>
</feature>